<gene>
    <name evidence="2" type="ORF">ERS852448_02204</name>
</gene>
<reference evidence="2 3" key="1">
    <citation type="submission" date="2015-09" db="EMBL/GenBank/DDBJ databases">
        <authorList>
            <consortium name="Pathogen Informatics"/>
        </authorList>
    </citation>
    <scope>NUCLEOTIDE SEQUENCE [LARGE SCALE GENOMIC DNA]</scope>
    <source>
        <strain evidence="2 3">2789STDY5608891</strain>
    </source>
</reference>
<dbReference type="InterPro" id="IPR004843">
    <property type="entry name" value="Calcineurin-like_PHP"/>
</dbReference>
<dbReference type="GeneID" id="97391264"/>
<dbReference type="InterPro" id="IPR029052">
    <property type="entry name" value="Metallo-depent_PP-like"/>
</dbReference>
<dbReference type="Gene3D" id="3.60.21.10">
    <property type="match status" value="1"/>
</dbReference>
<evidence type="ECO:0000259" key="1">
    <source>
        <dbReference type="Pfam" id="PF00149"/>
    </source>
</evidence>
<dbReference type="STRING" id="39490.ERS852448_02204"/>
<dbReference type="AlphaFoldDB" id="A0A173UQ23"/>
<dbReference type="EMBL" id="CYYA01000015">
    <property type="protein sequence ID" value="CUN17121.1"/>
    <property type="molecule type" value="Genomic_DNA"/>
</dbReference>
<evidence type="ECO:0000313" key="3">
    <source>
        <dbReference type="Proteomes" id="UP000095492"/>
    </source>
</evidence>
<organism evidence="2 3">
    <name type="scientific">Eubacterium ramulus</name>
    <dbReference type="NCBI Taxonomy" id="39490"/>
    <lineage>
        <taxon>Bacteria</taxon>
        <taxon>Bacillati</taxon>
        <taxon>Bacillota</taxon>
        <taxon>Clostridia</taxon>
        <taxon>Eubacteriales</taxon>
        <taxon>Eubacteriaceae</taxon>
        <taxon>Eubacterium</taxon>
    </lineage>
</organism>
<evidence type="ECO:0000313" key="2">
    <source>
        <dbReference type="EMBL" id="CUN17121.1"/>
    </source>
</evidence>
<dbReference type="RefSeq" id="WP_055290548.1">
    <property type="nucleotide sequence ID" value="NZ_CP173382.1"/>
</dbReference>
<proteinExistence type="predicted"/>
<sequence length="198" mass="23565">MKYYISDLHLFHENAIRFDQRPFESVQQMHDTILKNWNDRVMNGDYVYILGDVSMRGKNEDLIAFVARLKGRKVLIRGNHDDVSDYRYQQLFAEICDYKEIHDSVGKEKYGLVLSHYPIFSWKNMGRGKILLYGHTHVSAEDQFYQQCLKQMKENDCRHVYDKDLRAFNVGCMLPYMDYTPRTLEEIMTEAGECFYAR</sequence>
<dbReference type="Proteomes" id="UP000095492">
    <property type="component" value="Unassembled WGS sequence"/>
</dbReference>
<accession>A0A173UQ23</accession>
<protein>
    <submittedName>
        <fullName evidence="2">Predicted phosphoesterase or phosphohydrolase</fullName>
    </submittedName>
</protein>
<dbReference type="SUPFAM" id="SSF56300">
    <property type="entry name" value="Metallo-dependent phosphatases"/>
    <property type="match status" value="1"/>
</dbReference>
<keyword evidence="2" id="KW-0378">Hydrolase</keyword>
<dbReference type="GO" id="GO:0016787">
    <property type="term" value="F:hydrolase activity"/>
    <property type="evidence" value="ECO:0007669"/>
    <property type="project" value="UniProtKB-KW"/>
</dbReference>
<dbReference type="OrthoDB" id="5380073at2"/>
<feature type="domain" description="Calcineurin-like phosphoesterase" evidence="1">
    <location>
        <begin position="5"/>
        <end position="135"/>
    </location>
</feature>
<name>A0A173UQ23_EUBRA</name>
<dbReference type="Pfam" id="PF00149">
    <property type="entry name" value="Metallophos"/>
    <property type="match status" value="1"/>
</dbReference>